<comment type="caution">
    <text evidence="1">The sequence shown here is derived from an EMBL/GenBank/DDBJ whole genome shotgun (WGS) entry which is preliminary data.</text>
</comment>
<evidence type="ECO:0000313" key="1">
    <source>
        <dbReference type="EMBL" id="MCD7461802.1"/>
    </source>
</evidence>
<dbReference type="Proteomes" id="UP000823775">
    <property type="component" value="Unassembled WGS sequence"/>
</dbReference>
<protein>
    <submittedName>
        <fullName evidence="1">Uncharacterized protein</fullName>
    </submittedName>
</protein>
<organism evidence="1 2">
    <name type="scientific">Datura stramonium</name>
    <name type="common">Jimsonweed</name>
    <name type="synonym">Common thornapple</name>
    <dbReference type="NCBI Taxonomy" id="4076"/>
    <lineage>
        <taxon>Eukaryota</taxon>
        <taxon>Viridiplantae</taxon>
        <taxon>Streptophyta</taxon>
        <taxon>Embryophyta</taxon>
        <taxon>Tracheophyta</taxon>
        <taxon>Spermatophyta</taxon>
        <taxon>Magnoliopsida</taxon>
        <taxon>eudicotyledons</taxon>
        <taxon>Gunneridae</taxon>
        <taxon>Pentapetalae</taxon>
        <taxon>asterids</taxon>
        <taxon>lamiids</taxon>
        <taxon>Solanales</taxon>
        <taxon>Solanaceae</taxon>
        <taxon>Solanoideae</taxon>
        <taxon>Datureae</taxon>
        <taxon>Datura</taxon>
    </lineage>
</organism>
<gene>
    <name evidence="1" type="ORF">HAX54_047149</name>
</gene>
<reference evidence="1 2" key="1">
    <citation type="journal article" date="2021" name="BMC Genomics">
        <title>Datura genome reveals duplications of psychoactive alkaloid biosynthetic genes and high mutation rate following tissue culture.</title>
        <authorList>
            <person name="Rajewski A."/>
            <person name="Carter-House D."/>
            <person name="Stajich J."/>
            <person name="Litt A."/>
        </authorList>
    </citation>
    <scope>NUCLEOTIDE SEQUENCE [LARGE SCALE GENOMIC DNA]</scope>
    <source>
        <strain evidence="1">AR-01</strain>
    </source>
</reference>
<keyword evidence="2" id="KW-1185">Reference proteome</keyword>
<name>A0ABS8SS58_DATST</name>
<evidence type="ECO:0000313" key="2">
    <source>
        <dbReference type="Proteomes" id="UP000823775"/>
    </source>
</evidence>
<dbReference type="EMBL" id="JACEIK010000756">
    <property type="protein sequence ID" value="MCD7461802.1"/>
    <property type="molecule type" value="Genomic_DNA"/>
</dbReference>
<accession>A0ABS8SS58</accession>
<sequence length="119" mass="13369">MTNSHESQLQKLARSLPTLIAQIVKWELKSMYESLTTLCKWVDAVEGAVTSLRIEVREWKSWTPMEVPDMSALDTAIASLPLFEAQLMICLKAWGITPRSGRGTKYSLSVEDEFLLGGH</sequence>
<proteinExistence type="predicted"/>